<dbReference type="HAMAP" id="MF_00632">
    <property type="entry name" value="UPF0234"/>
    <property type="match status" value="1"/>
</dbReference>
<reference evidence="4" key="1">
    <citation type="submission" date="2020-10" db="EMBL/GenBank/DDBJ databases">
        <authorList>
            <person name="Gilroy R."/>
        </authorList>
    </citation>
    <scope>NUCLEOTIDE SEQUENCE</scope>
    <source>
        <strain evidence="4">CHK160-1198</strain>
    </source>
</reference>
<dbReference type="SUPFAM" id="SSF89963">
    <property type="entry name" value="YajQ-like"/>
    <property type="match status" value="2"/>
</dbReference>
<organism evidence="4 5">
    <name type="scientific">Candidatus Avacidaminococcus intestinavium</name>
    <dbReference type="NCBI Taxonomy" id="2840684"/>
    <lineage>
        <taxon>Bacteria</taxon>
        <taxon>Bacillati</taxon>
        <taxon>Bacillota</taxon>
        <taxon>Negativicutes</taxon>
        <taxon>Acidaminococcales</taxon>
        <taxon>Acidaminococcaceae</taxon>
        <taxon>Acidaminococcaceae incertae sedis</taxon>
        <taxon>Candidatus Avacidaminococcus</taxon>
    </lineage>
</organism>
<dbReference type="GO" id="GO:0000166">
    <property type="term" value="F:nucleotide binding"/>
    <property type="evidence" value="ECO:0007669"/>
    <property type="project" value="UniProtKB-UniRule"/>
</dbReference>
<dbReference type="CDD" id="cd11740">
    <property type="entry name" value="YajQ_like"/>
    <property type="match status" value="1"/>
</dbReference>
<dbReference type="InterPro" id="IPR035571">
    <property type="entry name" value="UPF0234-like_C"/>
</dbReference>
<comment type="caution">
    <text evidence="4">The sequence shown here is derived from an EMBL/GenBank/DDBJ whole genome shotgun (WGS) entry which is preliminary data.</text>
</comment>
<dbReference type="InterPro" id="IPR036183">
    <property type="entry name" value="YajQ-like_sf"/>
</dbReference>
<dbReference type="Gene3D" id="3.30.70.990">
    <property type="entry name" value="YajQ-like, domain 2"/>
    <property type="match status" value="1"/>
</dbReference>
<dbReference type="InterPro" id="IPR007551">
    <property type="entry name" value="YajQ/Smlt4090-like"/>
</dbReference>
<dbReference type="InterPro" id="IPR035570">
    <property type="entry name" value="UPF0234_N"/>
</dbReference>
<evidence type="ECO:0000313" key="5">
    <source>
        <dbReference type="Proteomes" id="UP000824099"/>
    </source>
</evidence>
<dbReference type="AlphaFoldDB" id="A0A9D1MQM5"/>
<dbReference type="Pfam" id="PF04461">
    <property type="entry name" value="YajQ"/>
    <property type="match status" value="1"/>
</dbReference>
<evidence type="ECO:0000256" key="1">
    <source>
        <dbReference type="ARBA" id="ARBA00022741"/>
    </source>
</evidence>
<dbReference type="GO" id="GO:0005829">
    <property type="term" value="C:cytosol"/>
    <property type="evidence" value="ECO:0007669"/>
    <property type="project" value="TreeGrafter"/>
</dbReference>
<evidence type="ECO:0000313" key="4">
    <source>
        <dbReference type="EMBL" id="HIU64840.1"/>
    </source>
</evidence>
<dbReference type="Proteomes" id="UP000824099">
    <property type="component" value="Unassembled WGS sequence"/>
</dbReference>
<dbReference type="EMBL" id="DVNI01000127">
    <property type="protein sequence ID" value="HIU64840.1"/>
    <property type="molecule type" value="Genomic_DNA"/>
</dbReference>
<dbReference type="PANTHER" id="PTHR30476">
    <property type="entry name" value="UPF0234 PROTEIN YAJQ"/>
    <property type="match status" value="1"/>
</dbReference>
<sequence>MAKDSSFDIVSELDMQEMDNAVNQTKKEISQRYDFRGSDADIKLEEKALKIAAEDEYKLTAILDILRQRMAKRELSLRCLKPGKIEPAAKGSVRQTIDIEQGISKEKAKEIITLIKNSKLKVSAQIQDDQVRVTGSKKDDLQAVIHLLKQADLDVDLQFINMR</sequence>
<accession>A0A9D1MQM5</accession>
<dbReference type="NCBIfam" id="NF003819">
    <property type="entry name" value="PRK05412.1"/>
    <property type="match status" value="1"/>
</dbReference>
<evidence type="ECO:0000256" key="3">
    <source>
        <dbReference type="HAMAP-Rule" id="MF_00632"/>
    </source>
</evidence>
<name>A0A9D1MQM5_9FIRM</name>
<comment type="function">
    <text evidence="3">Nucleotide-binding protein.</text>
</comment>
<protein>
    <recommendedName>
        <fullName evidence="3">Nucleotide-binding protein IAB06_07400</fullName>
    </recommendedName>
</protein>
<proteinExistence type="inferred from homology"/>
<reference evidence="4" key="2">
    <citation type="journal article" date="2021" name="PeerJ">
        <title>Extensive microbial diversity within the chicken gut microbiome revealed by metagenomics and culture.</title>
        <authorList>
            <person name="Gilroy R."/>
            <person name="Ravi A."/>
            <person name="Getino M."/>
            <person name="Pursley I."/>
            <person name="Horton D.L."/>
            <person name="Alikhan N.F."/>
            <person name="Baker D."/>
            <person name="Gharbi K."/>
            <person name="Hall N."/>
            <person name="Watson M."/>
            <person name="Adriaenssens E.M."/>
            <person name="Foster-Nyarko E."/>
            <person name="Jarju S."/>
            <person name="Secka A."/>
            <person name="Antonio M."/>
            <person name="Oren A."/>
            <person name="Chaudhuri R.R."/>
            <person name="La Ragione R."/>
            <person name="Hildebrand F."/>
            <person name="Pallen M.J."/>
        </authorList>
    </citation>
    <scope>NUCLEOTIDE SEQUENCE</scope>
    <source>
        <strain evidence="4">CHK160-1198</strain>
    </source>
</reference>
<comment type="similarity">
    <text evidence="2 3">Belongs to the YajQ family.</text>
</comment>
<keyword evidence="1 3" id="KW-0547">Nucleotide-binding</keyword>
<gene>
    <name evidence="4" type="ORF">IAB06_07400</name>
</gene>
<evidence type="ECO:0000256" key="2">
    <source>
        <dbReference type="ARBA" id="ARBA00093450"/>
    </source>
</evidence>
<dbReference type="Gene3D" id="3.30.70.860">
    <property type="match status" value="1"/>
</dbReference>
<dbReference type="PANTHER" id="PTHR30476:SF0">
    <property type="entry name" value="UPF0234 PROTEIN YAJQ"/>
    <property type="match status" value="1"/>
</dbReference>